<dbReference type="EMBL" id="WSUT01000005">
    <property type="protein sequence ID" value="MWC45214.1"/>
    <property type="molecule type" value="Genomic_DNA"/>
</dbReference>
<dbReference type="GO" id="GO:0071111">
    <property type="term" value="F:cyclic-guanylate-specific phosphodiesterase activity"/>
    <property type="evidence" value="ECO:0007669"/>
    <property type="project" value="InterPro"/>
</dbReference>
<accession>A0A1G7EZZ4</accession>
<evidence type="ECO:0000259" key="4">
    <source>
        <dbReference type="PROSITE" id="PS50883"/>
    </source>
</evidence>
<proteinExistence type="predicted"/>
<keyword evidence="1" id="KW-0597">Phosphoprotein</keyword>
<feature type="coiled-coil region" evidence="2">
    <location>
        <begin position="160"/>
        <end position="187"/>
    </location>
</feature>
<dbReference type="Gene3D" id="3.30.70.270">
    <property type="match status" value="1"/>
</dbReference>
<reference evidence="6 9" key="2">
    <citation type="submission" date="2019-12" db="EMBL/GenBank/DDBJ databases">
        <authorList>
            <person name="Zheng J."/>
        </authorList>
    </citation>
    <scope>NUCLEOTIDE SEQUENCE [LARGE SCALE GENOMIC DNA]</scope>
    <source>
        <strain evidence="6 9">DSM 27347</strain>
    </source>
</reference>
<sequence length="625" mass="68194">MRILIVDDEPAMHASYARSFAPVRAENAGALDAMAAALFGDDAAGDAESDAPAFTLTRCDQGLDAVAEVERALAEGAPYPVAFIDIRMPPGIDGRETARRIRALDPDINLVIVTGYSDFSPLEIAKVAGPTDKIFYIAKPFEVAEIVQTATALTHRWQADRELRAARETLAAQVKQLEEQGLELAANESRALHLATHDSLTEAPNRLAFLRALGERARKPGLFGTAMLDLDRFKLVNDTLGHLAGDALIREMCAKLQQSSPEGAVVARLGGDEFGVLFDTAGQEAAVMACERMIAACSVTFSVLGNSVRGGASCGLVAVDGRDDRDPLDIVRRADLALNDAKRSGRGVVRLFDDSMDDSIRFRRDVEDRLSQAVQREELSLAYQPIVSRDGLEIDGFEALVRWNTNEFGLISPDTFIPIAEESNLIHELGDWILGAALKELQHWPGQYVSVNFSPRQFRRHNFVGHVMESVQRAGVSPGRVQIEITETAIFDDAERAAETLYKLRQMGFRIALDDFGTGYSSLYNIRKFALDCLKIDRSFIDGMGRERESAAIVHSIIHLGRALGLGVVAEGVETEAQVQALRVAGASHMQGYYFSQAVPPERARALAEQRSMATPPLMASGATR</sequence>
<keyword evidence="2" id="KW-0175">Coiled coil</keyword>
<dbReference type="SMART" id="SM00267">
    <property type="entry name" value="GGDEF"/>
    <property type="match status" value="1"/>
</dbReference>
<keyword evidence="8" id="KW-1185">Reference proteome</keyword>
<name>A0A1G7EZZ4_9SPHN</name>
<dbReference type="PROSITE" id="PS50887">
    <property type="entry name" value="GGDEF"/>
    <property type="match status" value="1"/>
</dbReference>
<evidence type="ECO:0000259" key="3">
    <source>
        <dbReference type="PROSITE" id="PS50110"/>
    </source>
</evidence>
<dbReference type="Proteomes" id="UP000323502">
    <property type="component" value="Unassembled WGS sequence"/>
</dbReference>
<dbReference type="InterPro" id="IPR001633">
    <property type="entry name" value="EAL_dom"/>
</dbReference>
<dbReference type="SUPFAM" id="SSF55073">
    <property type="entry name" value="Nucleotide cyclase"/>
    <property type="match status" value="1"/>
</dbReference>
<dbReference type="SUPFAM" id="SSF52172">
    <property type="entry name" value="CheY-like"/>
    <property type="match status" value="1"/>
</dbReference>
<dbReference type="PROSITE" id="PS50110">
    <property type="entry name" value="RESPONSE_REGULATORY"/>
    <property type="match status" value="1"/>
</dbReference>
<feature type="domain" description="EAL" evidence="4">
    <location>
        <begin position="363"/>
        <end position="612"/>
    </location>
</feature>
<evidence type="ECO:0000256" key="1">
    <source>
        <dbReference type="PROSITE-ProRule" id="PRU00169"/>
    </source>
</evidence>
<evidence type="ECO:0000313" key="8">
    <source>
        <dbReference type="Proteomes" id="UP000323502"/>
    </source>
</evidence>
<evidence type="ECO:0000313" key="9">
    <source>
        <dbReference type="Proteomes" id="UP000436801"/>
    </source>
</evidence>
<gene>
    <name evidence="6" type="ORF">GQR91_16485</name>
    <name evidence="7" type="ORF">SAMN05216557_101176</name>
</gene>
<evidence type="ECO:0000313" key="7">
    <source>
        <dbReference type="EMBL" id="SDE69253.1"/>
    </source>
</evidence>
<feature type="domain" description="Response regulatory" evidence="3">
    <location>
        <begin position="2"/>
        <end position="154"/>
    </location>
</feature>
<dbReference type="SMART" id="SM00448">
    <property type="entry name" value="REC"/>
    <property type="match status" value="1"/>
</dbReference>
<reference evidence="7 8" key="1">
    <citation type="submission" date="2016-10" db="EMBL/GenBank/DDBJ databases">
        <authorList>
            <person name="Varghese N."/>
            <person name="Submissions S."/>
        </authorList>
    </citation>
    <scope>NUCLEOTIDE SEQUENCE [LARGE SCALE GENOMIC DNA]</scope>
    <source>
        <strain evidence="7 8">S7-754</strain>
    </source>
</reference>
<dbReference type="NCBIfam" id="TIGR00254">
    <property type="entry name" value="GGDEF"/>
    <property type="match status" value="1"/>
</dbReference>
<protein>
    <submittedName>
        <fullName evidence="7">Diguanylate cyclase (GGDEF) domain-containing protein</fullName>
    </submittedName>
    <submittedName>
        <fullName evidence="6">EAL domain-containing protein</fullName>
    </submittedName>
</protein>
<dbReference type="InterPro" id="IPR011006">
    <property type="entry name" value="CheY-like_superfamily"/>
</dbReference>
<evidence type="ECO:0000259" key="5">
    <source>
        <dbReference type="PROSITE" id="PS50887"/>
    </source>
</evidence>
<dbReference type="Pfam" id="PF00563">
    <property type="entry name" value="EAL"/>
    <property type="match status" value="1"/>
</dbReference>
<dbReference type="Pfam" id="PF00990">
    <property type="entry name" value="GGDEF"/>
    <property type="match status" value="1"/>
</dbReference>
<dbReference type="InterPro" id="IPR050706">
    <property type="entry name" value="Cyclic-di-GMP_PDE-like"/>
</dbReference>
<dbReference type="InterPro" id="IPR029787">
    <property type="entry name" value="Nucleotide_cyclase"/>
</dbReference>
<dbReference type="PANTHER" id="PTHR33121">
    <property type="entry name" value="CYCLIC DI-GMP PHOSPHODIESTERASE PDEF"/>
    <property type="match status" value="1"/>
</dbReference>
<dbReference type="Proteomes" id="UP000436801">
    <property type="component" value="Unassembled WGS sequence"/>
</dbReference>
<dbReference type="PROSITE" id="PS50883">
    <property type="entry name" value="EAL"/>
    <property type="match status" value="1"/>
</dbReference>
<dbReference type="CDD" id="cd01949">
    <property type="entry name" value="GGDEF"/>
    <property type="match status" value="1"/>
</dbReference>
<evidence type="ECO:0000313" key="6">
    <source>
        <dbReference type="EMBL" id="MWC45214.1"/>
    </source>
</evidence>
<dbReference type="CDD" id="cd01948">
    <property type="entry name" value="EAL"/>
    <property type="match status" value="1"/>
</dbReference>
<dbReference type="Pfam" id="PF00072">
    <property type="entry name" value="Response_reg"/>
    <property type="match status" value="1"/>
</dbReference>
<organism evidence="7 8">
    <name type="scientific">Sphingomonas carotinifaciens</name>
    <dbReference type="NCBI Taxonomy" id="1166323"/>
    <lineage>
        <taxon>Bacteria</taxon>
        <taxon>Pseudomonadati</taxon>
        <taxon>Pseudomonadota</taxon>
        <taxon>Alphaproteobacteria</taxon>
        <taxon>Sphingomonadales</taxon>
        <taxon>Sphingomonadaceae</taxon>
        <taxon>Sphingomonas</taxon>
    </lineage>
</organism>
<dbReference type="Gene3D" id="3.40.50.2300">
    <property type="match status" value="1"/>
</dbReference>
<dbReference type="PANTHER" id="PTHR33121:SF70">
    <property type="entry name" value="SIGNALING PROTEIN YKOW"/>
    <property type="match status" value="1"/>
</dbReference>
<feature type="domain" description="GGDEF" evidence="5">
    <location>
        <begin position="221"/>
        <end position="354"/>
    </location>
</feature>
<evidence type="ECO:0000256" key="2">
    <source>
        <dbReference type="SAM" id="Coils"/>
    </source>
</evidence>
<dbReference type="Gene3D" id="3.20.20.450">
    <property type="entry name" value="EAL domain"/>
    <property type="match status" value="1"/>
</dbReference>
<dbReference type="InterPro" id="IPR001789">
    <property type="entry name" value="Sig_transdc_resp-reg_receiver"/>
</dbReference>
<dbReference type="InterPro" id="IPR043128">
    <property type="entry name" value="Rev_trsase/Diguanyl_cyclase"/>
</dbReference>
<dbReference type="InterPro" id="IPR000160">
    <property type="entry name" value="GGDEF_dom"/>
</dbReference>
<feature type="modified residue" description="4-aspartylphosphate" evidence="1">
    <location>
        <position position="85"/>
    </location>
</feature>
<dbReference type="OrthoDB" id="9814202at2"/>
<dbReference type="AlphaFoldDB" id="A0A1G7EZZ4"/>
<dbReference type="InterPro" id="IPR035919">
    <property type="entry name" value="EAL_sf"/>
</dbReference>
<dbReference type="SUPFAM" id="SSF141868">
    <property type="entry name" value="EAL domain-like"/>
    <property type="match status" value="1"/>
</dbReference>
<dbReference type="RefSeq" id="WP_149680813.1">
    <property type="nucleotide sequence ID" value="NZ_FNBI01000001.1"/>
</dbReference>
<dbReference type="EMBL" id="FNBI01000001">
    <property type="protein sequence ID" value="SDE69253.1"/>
    <property type="molecule type" value="Genomic_DNA"/>
</dbReference>
<dbReference type="SMART" id="SM00052">
    <property type="entry name" value="EAL"/>
    <property type="match status" value="1"/>
</dbReference>
<dbReference type="GO" id="GO:0000160">
    <property type="term" value="P:phosphorelay signal transduction system"/>
    <property type="evidence" value="ECO:0007669"/>
    <property type="project" value="InterPro"/>
</dbReference>